<keyword evidence="3" id="KW-0029">Amino-acid transport</keyword>
<protein>
    <recommendedName>
        <fullName evidence="9">Polar amino acid transport system permease protein</fullName>
    </recommendedName>
</protein>
<keyword evidence="4 6" id="KW-1133">Transmembrane helix</keyword>
<keyword evidence="2 6" id="KW-0812">Transmembrane</keyword>
<feature type="transmembrane region" description="Helical" evidence="6">
    <location>
        <begin position="172"/>
        <end position="191"/>
    </location>
</feature>
<feature type="transmembrane region" description="Helical" evidence="6">
    <location>
        <begin position="20"/>
        <end position="41"/>
    </location>
</feature>
<dbReference type="RefSeq" id="WP_274139882.1">
    <property type="nucleotide sequence ID" value="NZ_JAJUBB010000001.1"/>
</dbReference>
<proteinExistence type="predicted"/>
<dbReference type="SUPFAM" id="SSF161098">
    <property type="entry name" value="MetI-like"/>
    <property type="match status" value="1"/>
</dbReference>
<keyword evidence="8" id="KW-1185">Reference proteome</keyword>
<keyword evidence="3" id="KW-0813">Transport</keyword>
<dbReference type="Proteomes" id="UP001149821">
    <property type="component" value="Unassembled WGS sequence"/>
</dbReference>
<evidence type="ECO:0000313" key="7">
    <source>
        <dbReference type="EMBL" id="MDD1780005.1"/>
    </source>
</evidence>
<evidence type="ECO:0000256" key="5">
    <source>
        <dbReference type="ARBA" id="ARBA00023136"/>
    </source>
</evidence>
<comment type="caution">
    <text evidence="7">The sequence shown here is derived from an EMBL/GenBank/DDBJ whole genome shotgun (WGS) entry which is preliminary data.</text>
</comment>
<dbReference type="PANTHER" id="PTHR30614">
    <property type="entry name" value="MEMBRANE COMPONENT OF AMINO ACID ABC TRANSPORTER"/>
    <property type="match status" value="1"/>
</dbReference>
<sequence length="240" mass="26048">MAWSEWNILLASFVQPTVTTIIFFVSSAAVSLLLALIYVLCGRSAHRSVRMLAGLSIEVSRGVPTVVFVLLMGNIGLAPFFSGWDIEGAIPGVAWGFGVTAIFIVIGLAYSSSGHLARIIEAAISTIKPDTMEYMATLHPSMWVRVKLIFLECAPALIPTVSARLVHHLHNTAFISMFPITGIFAAMRTGVIETARVIPYLAFATLLFILLGSAIHIAAKQLVKRLQHRPDVKGTFSLTE</sequence>
<evidence type="ECO:0008006" key="9">
    <source>
        <dbReference type="Google" id="ProtNLM"/>
    </source>
</evidence>
<feature type="transmembrane region" description="Helical" evidence="6">
    <location>
        <begin position="88"/>
        <end position="110"/>
    </location>
</feature>
<name>A0ABT5QGA6_9GAMM</name>
<dbReference type="Gene3D" id="1.10.3720.10">
    <property type="entry name" value="MetI-like"/>
    <property type="match status" value="1"/>
</dbReference>
<comment type="subcellular location">
    <subcellularLocation>
        <location evidence="1">Membrane</location>
        <topology evidence="1">Multi-pass membrane protein</topology>
    </subcellularLocation>
</comment>
<evidence type="ECO:0000256" key="3">
    <source>
        <dbReference type="ARBA" id="ARBA00022970"/>
    </source>
</evidence>
<organism evidence="7 8">
    <name type="scientific">Enterovibrio qingdaonensis</name>
    <dbReference type="NCBI Taxonomy" id="2899818"/>
    <lineage>
        <taxon>Bacteria</taxon>
        <taxon>Pseudomonadati</taxon>
        <taxon>Pseudomonadota</taxon>
        <taxon>Gammaproteobacteria</taxon>
        <taxon>Vibrionales</taxon>
        <taxon>Vibrionaceae</taxon>
        <taxon>Enterovibrio</taxon>
    </lineage>
</organism>
<reference evidence="7" key="1">
    <citation type="submission" date="2021-12" db="EMBL/GenBank/DDBJ databases">
        <title>Enterovibrio ZSDZ35 sp. nov. and Enterovibrio ZSDZ42 sp. nov., isolated from coastal seawater in Qingdao.</title>
        <authorList>
            <person name="Zhang P."/>
        </authorList>
    </citation>
    <scope>NUCLEOTIDE SEQUENCE</scope>
    <source>
        <strain evidence="7">ZSDZ35</strain>
    </source>
</reference>
<dbReference type="InterPro" id="IPR043429">
    <property type="entry name" value="ArtM/GltK/GlnP/TcyL/YhdX-like"/>
</dbReference>
<feature type="transmembrane region" description="Helical" evidence="6">
    <location>
        <begin position="197"/>
        <end position="219"/>
    </location>
</feature>
<evidence type="ECO:0000313" key="8">
    <source>
        <dbReference type="Proteomes" id="UP001149821"/>
    </source>
</evidence>
<dbReference type="InterPro" id="IPR035906">
    <property type="entry name" value="MetI-like_sf"/>
</dbReference>
<feature type="transmembrane region" description="Helical" evidence="6">
    <location>
        <begin position="62"/>
        <end position="82"/>
    </location>
</feature>
<dbReference type="PANTHER" id="PTHR30614:SF0">
    <property type="entry name" value="L-CYSTINE TRANSPORT SYSTEM PERMEASE PROTEIN TCYL"/>
    <property type="match status" value="1"/>
</dbReference>
<evidence type="ECO:0000256" key="4">
    <source>
        <dbReference type="ARBA" id="ARBA00022989"/>
    </source>
</evidence>
<keyword evidence="5 6" id="KW-0472">Membrane</keyword>
<accession>A0ABT5QGA6</accession>
<evidence type="ECO:0000256" key="1">
    <source>
        <dbReference type="ARBA" id="ARBA00004141"/>
    </source>
</evidence>
<gene>
    <name evidence="7" type="ORF">LRP49_02230</name>
</gene>
<evidence type="ECO:0000256" key="6">
    <source>
        <dbReference type="SAM" id="Phobius"/>
    </source>
</evidence>
<evidence type="ECO:0000256" key="2">
    <source>
        <dbReference type="ARBA" id="ARBA00022692"/>
    </source>
</evidence>
<dbReference type="EMBL" id="JAJUBB010000001">
    <property type="protein sequence ID" value="MDD1780005.1"/>
    <property type="molecule type" value="Genomic_DNA"/>
</dbReference>